<evidence type="ECO:0000256" key="3">
    <source>
        <dbReference type="SAM" id="Coils"/>
    </source>
</evidence>
<dbReference type="Pfam" id="PF13855">
    <property type="entry name" value="LRR_8"/>
    <property type="match status" value="1"/>
</dbReference>
<name>A0A7S1C261_9STRA</name>
<protein>
    <submittedName>
        <fullName evidence="4">Uncharacterized protein</fullName>
    </submittedName>
</protein>
<dbReference type="SMART" id="SM00364">
    <property type="entry name" value="LRR_BAC"/>
    <property type="match status" value="5"/>
</dbReference>
<dbReference type="InterPro" id="IPR001611">
    <property type="entry name" value="Leu-rich_rpt"/>
</dbReference>
<reference evidence="4" key="1">
    <citation type="submission" date="2021-01" db="EMBL/GenBank/DDBJ databases">
        <authorList>
            <person name="Corre E."/>
            <person name="Pelletier E."/>
            <person name="Niang G."/>
            <person name="Scheremetjew M."/>
            <person name="Finn R."/>
            <person name="Kale V."/>
            <person name="Holt S."/>
            <person name="Cochrane G."/>
            <person name="Meng A."/>
            <person name="Brown T."/>
            <person name="Cohen L."/>
        </authorList>
    </citation>
    <scope>NUCLEOTIDE SEQUENCE</scope>
    <source>
        <strain evidence="4">Ms1</strain>
    </source>
</reference>
<dbReference type="InterPro" id="IPR032675">
    <property type="entry name" value="LRR_dom_sf"/>
</dbReference>
<keyword evidence="2" id="KW-0677">Repeat</keyword>
<dbReference type="AlphaFoldDB" id="A0A7S1C261"/>
<feature type="coiled-coil region" evidence="3">
    <location>
        <begin position="188"/>
        <end position="233"/>
    </location>
</feature>
<dbReference type="InterPro" id="IPR003591">
    <property type="entry name" value="Leu-rich_rpt_typical-subtyp"/>
</dbReference>
<dbReference type="EMBL" id="HBFS01001059">
    <property type="protein sequence ID" value="CAD8907494.1"/>
    <property type="molecule type" value="Transcribed_RNA"/>
</dbReference>
<dbReference type="PANTHER" id="PTHR48051">
    <property type="match status" value="1"/>
</dbReference>
<keyword evidence="3" id="KW-0175">Coiled coil</keyword>
<accession>A0A7S1C261</accession>
<dbReference type="SMART" id="SM00369">
    <property type="entry name" value="LRR_TYP"/>
    <property type="match status" value="3"/>
</dbReference>
<dbReference type="PANTHER" id="PTHR48051:SF1">
    <property type="entry name" value="RAS SUPPRESSOR PROTEIN 1"/>
    <property type="match status" value="1"/>
</dbReference>
<dbReference type="InterPro" id="IPR050216">
    <property type="entry name" value="LRR_domain-containing"/>
</dbReference>
<gene>
    <name evidence="4" type="ORF">BSP0115_LOCUS690</name>
</gene>
<proteinExistence type="predicted"/>
<evidence type="ECO:0000256" key="1">
    <source>
        <dbReference type="ARBA" id="ARBA00022614"/>
    </source>
</evidence>
<evidence type="ECO:0000256" key="2">
    <source>
        <dbReference type="ARBA" id="ARBA00022737"/>
    </source>
</evidence>
<keyword evidence="1" id="KW-0433">Leucine-rich repeat</keyword>
<sequence length="256" mass="29210">MEEYDELLQKPDDHGLLDMSHRAWRIIDKSVFGWADTLITLNVSFNDLPAIPKEIGLLSLLQELNAASNEIETLPDEIGKCQRLTTLKIANNKLDELPRGLGDCKNLEHIFAANNRIQALPDTIGKLSHLVTLSVPSNKLQRVPLSLFNCTALEIVDFTSNPELEMIPDELRTNTPMVLWICRQFQLKQDVIDELRAANDDLEHLTKLGDDERLEMRKEMVSLRKRNRDLLDREPKLYMKVKLGVKGCASRVCTIQ</sequence>
<dbReference type="Gene3D" id="3.80.10.10">
    <property type="entry name" value="Ribonuclease Inhibitor"/>
    <property type="match status" value="1"/>
</dbReference>
<evidence type="ECO:0000313" key="4">
    <source>
        <dbReference type="EMBL" id="CAD8907494.1"/>
    </source>
</evidence>
<dbReference type="GO" id="GO:0005737">
    <property type="term" value="C:cytoplasm"/>
    <property type="evidence" value="ECO:0007669"/>
    <property type="project" value="TreeGrafter"/>
</dbReference>
<organism evidence="4">
    <name type="scientific">Bicosoecida sp. CB-2014</name>
    <dbReference type="NCBI Taxonomy" id="1486930"/>
    <lineage>
        <taxon>Eukaryota</taxon>
        <taxon>Sar</taxon>
        <taxon>Stramenopiles</taxon>
        <taxon>Bigyra</taxon>
        <taxon>Opalozoa</taxon>
        <taxon>Bicosoecida</taxon>
    </lineage>
</organism>
<dbReference type="SUPFAM" id="SSF52058">
    <property type="entry name" value="L domain-like"/>
    <property type="match status" value="1"/>
</dbReference>